<comment type="caution">
    <text evidence="2">The sequence shown here is derived from an EMBL/GenBank/DDBJ whole genome shotgun (WGS) entry which is preliminary data.</text>
</comment>
<dbReference type="EMBL" id="JAUKUD010000002">
    <property type="protein sequence ID" value="KAK0752389.1"/>
    <property type="molecule type" value="Genomic_DNA"/>
</dbReference>
<feature type="compositionally biased region" description="Acidic residues" evidence="1">
    <location>
        <begin position="226"/>
        <end position="237"/>
    </location>
</feature>
<protein>
    <submittedName>
        <fullName evidence="2">Uncharacterized protein</fullName>
    </submittedName>
</protein>
<feature type="compositionally biased region" description="Basic and acidic residues" evidence="1">
    <location>
        <begin position="1"/>
        <end position="15"/>
    </location>
</feature>
<evidence type="ECO:0000313" key="2">
    <source>
        <dbReference type="EMBL" id="KAK0752389.1"/>
    </source>
</evidence>
<feature type="compositionally biased region" description="Basic residues" evidence="1">
    <location>
        <begin position="197"/>
        <end position="212"/>
    </location>
</feature>
<keyword evidence="3" id="KW-1185">Reference proteome</keyword>
<feature type="compositionally biased region" description="Acidic residues" evidence="1">
    <location>
        <begin position="68"/>
        <end position="77"/>
    </location>
</feature>
<evidence type="ECO:0000256" key="1">
    <source>
        <dbReference type="SAM" id="MobiDB-lite"/>
    </source>
</evidence>
<sequence length="237" mass="26341">MFDLPDAKRVRREDLFSSPSSSRASSPTPGSDTAKTETEAALSARLARLISLALPPLPNDDNVPMPDAQEDKEEEEFEFRLFSTSAPTQHVNLAEEVHQGPAISQRPVEFYVRGALTEEEKARFRAAAVSGEEVVRGARGRAWGLEVPWRVGEAKVEGEAKGRKRPGKKRRIALRIKVKAAKEAEAKKMSKEEHLKEKKKRLNREKKLKRRQKEKEKKMAAGQGGEEGDVSSDDGSG</sequence>
<gene>
    <name evidence="2" type="ORF">B0T18DRAFT_426868</name>
</gene>
<proteinExistence type="predicted"/>
<feature type="region of interest" description="Disordered" evidence="1">
    <location>
        <begin position="181"/>
        <end position="237"/>
    </location>
</feature>
<name>A0AA40F734_9PEZI</name>
<feature type="compositionally biased region" description="Low complexity" evidence="1">
    <location>
        <begin position="17"/>
        <end position="31"/>
    </location>
</feature>
<feature type="region of interest" description="Disordered" evidence="1">
    <location>
        <begin position="1"/>
        <end position="40"/>
    </location>
</feature>
<dbReference type="AlphaFoldDB" id="A0AA40F734"/>
<feature type="compositionally biased region" description="Basic and acidic residues" evidence="1">
    <location>
        <begin position="181"/>
        <end position="196"/>
    </location>
</feature>
<dbReference type="InterPro" id="IPR018555">
    <property type="entry name" value="C630.06c-like"/>
</dbReference>
<feature type="region of interest" description="Disordered" evidence="1">
    <location>
        <begin position="54"/>
        <end position="77"/>
    </location>
</feature>
<dbReference type="Proteomes" id="UP001172155">
    <property type="component" value="Unassembled WGS sequence"/>
</dbReference>
<reference evidence="2" key="1">
    <citation type="submission" date="2023-06" db="EMBL/GenBank/DDBJ databases">
        <title>Genome-scale phylogeny and comparative genomics of the fungal order Sordariales.</title>
        <authorList>
            <consortium name="Lawrence Berkeley National Laboratory"/>
            <person name="Hensen N."/>
            <person name="Bonometti L."/>
            <person name="Westerberg I."/>
            <person name="Brannstrom I.O."/>
            <person name="Guillou S."/>
            <person name="Cros-Aarteil S."/>
            <person name="Calhoun S."/>
            <person name="Haridas S."/>
            <person name="Kuo A."/>
            <person name="Mondo S."/>
            <person name="Pangilinan J."/>
            <person name="Riley R."/>
            <person name="LaButti K."/>
            <person name="Andreopoulos B."/>
            <person name="Lipzen A."/>
            <person name="Chen C."/>
            <person name="Yanf M."/>
            <person name="Daum C."/>
            <person name="Ng V."/>
            <person name="Clum A."/>
            <person name="Steindorff A."/>
            <person name="Ohm R."/>
            <person name="Martin F."/>
            <person name="Silar P."/>
            <person name="Natvig D."/>
            <person name="Lalanne C."/>
            <person name="Gautier V."/>
            <person name="Ament-velasquez S.L."/>
            <person name="Kruys A."/>
            <person name="Hutchinson M.I."/>
            <person name="Powell A.J."/>
            <person name="Barry K."/>
            <person name="Miller A.N."/>
            <person name="Grigoriev I.V."/>
            <person name="Debuchy R."/>
            <person name="Gladieux P."/>
            <person name="Thoren M.H."/>
            <person name="Johannesson H."/>
        </authorList>
    </citation>
    <scope>NUCLEOTIDE SEQUENCE</scope>
    <source>
        <strain evidence="2">SMH3187-1</strain>
    </source>
</reference>
<evidence type="ECO:0000313" key="3">
    <source>
        <dbReference type="Proteomes" id="UP001172155"/>
    </source>
</evidence>
<organism evidence="2 3">
    <name type="scientific">Schizothecium vesticola</name>
    <dbReference type="NCBI Taxonomy" id="314040"/>
    <lineage>
        <taxon>Eukaryota</taxon>
        <taxon>Fungi</taxon>
        <taxon>Dikarya</taxon>
        <taxon>Ascomycota</taxon>
        <taxon>Pezizomycotina</taxon>
        <taxon>Sordariomycetes</taxon>
        <taxon>Sordariomycetidae</taxon>
        <taxon>Sordariales</taxon>
        <taxon>Schizotheciaceae</taxon>
        <taxon>Schizothecium</taxon>
    </lineage>
</organism>
<accession>A0AA40F734</accession>
<dbReference type="Pfam" id="PF09428">
    <property type="entry name" value="DUF2011"/>
    <property type="match status" value="1"/>
</dbReference>